<dbReference type="RefSeq" id="WP_139224389.1">
    <property type="nucleotide sequence ID" value="NZ_BONM01000019.1"/>
</dbReference>
<dbReference type="EMBL" id="FOKA01000007">
    <property type="protein sequence ID" value="SFB10892.1"/>
    <property type="molecule type" value="Genomic_DNA"/>
</dbReference>
<dbReference type="STRING" id="988821.SAMN05421867_10750"/>
<evidence type="ECO:0008006" key="4">
    <source>
        <dbReference type="Google" id="ProtNLM"/>
    </source>
</evidence>
<name>A0A1I0YCH4_9CELL</name>
<accession>A0A1I0YCH4</accession>
<evidence type="ECO:0000313" key="2">
    <source>
        <dbReference type="EMBL" id="SFB10892.1"/>
    </source>
</evidence>
<dbReference type="OrthoDB" id="4824519at2"/>
<dbReference type="Proteomes" id="UP000199012">
    <property type="component" value="Unassembled WGS sequence"/>
</dbReference>
<protein>
    <recommendedName>
        <fullName evidence="4">DUF4126 domain-containing protein</fullName>
    </recommendedName>
</protein>
<reference evidence="3" key="1">
    <citation type="submission" date="2016-10" db="EMBL/GenBank/DDBJ databases">
        <authorList>
            <person name="Varghese N."/>
            <person name="Submissions S."/>
        </authorList>
    </citation>
    <scope>NUCLEOTIDE SEQUENCE [LARGE SCALE GENOMIC DNA]</scope>
    <source>
        <strain evidence="3">CGMCC 4.6945</strain>
    </source>
</reference>
<keyword evidence="3" id="KW-1185">Reference proteome</keyword>
<gene>
    <name evidence="2" type="ORF">SAMN05421867_10750</name>
</gene>
<proteinExistence type="predicted"/>
<dbReference type="AlphaFoldDB" id="A0A1I0YCH4"/>
<feature type="region of interest" description="Disordered" evidence="1">
    <location>
        <begin position="154"/>
        <end position="194"/>
    </location>
</feature>
<sequence length="194" mass="19658">MGVLTRSVTLGLAAGGRSSTGFAVPALVAVKGRRGPGAALVRLAAGAALVGEAVADKLPTTPSRLAWPMLPARVAAGAGGAVALSVLEHRRGGAHLVALLAGAVGGYVGSVAGATWRQWAADSSSEWLQPDVRAALVEDLVVLDTAKTLVVSSPRNAAHDDRYAPRPTAPLTGSAPARRPAGRTPVVELAYRRP</sequence>
<evidence type="ECO:0000256" key="1">
    <source>
        <dbReference type="SAM" id="MobiDB-lite"/>
    </source>
</evidence>
<organism evidence="2 3">
    <name type="scientific">Cellulomonas marina</name>
    <dbReference type="NCBI Taxonomy" id="988821"/>
    <lineage>
        <taxon>Bacteria</taxon>
        <taxon>Bacillati</taxon>
        <taxon>Actinomycetota</taxon>
        <taxon>Actinomycetes</taxon>
        <taxon>Micrococcales</taxon>
        <taxon>Cellulomonadaceae</taxon>
        <taxon>Cellulomonas</taxon>
    </lineage>
</organism>
<evidence type="ECO:0000313" key="3">
    <source>
        <dbReference type="Proteomes" id="UP000199012"/>
    </source>
</evidence>